<sequence length="201" mass="22996">MKNKILILTIMSSFAFAESNIGFLNNSKQITLNGKMIGDVSVLTPVEILKTENEKTDVLLTGYIQEYYQAKIVKSPQIDEEYMNFEIKEDINSYDGDVNPYVKVVDKVEDDYGEIWFKTQIKLTVPTSYIDIDPSMIYNQAKGLYEQTCSACHLLHEPNQYTANQWPSNIDSMIGLGFVALEDLDKNMIIKYLQHNAKDVK</sequence>
<dbReference type="Proteomes" id="UP000240535">
    <property type="component" value="Unassembled WGS sequence"/>
</dbReference>
<evidence type="ECO:0000313" key="3">
    <source>
        <dbReference type="Proteomes" id="UP000240535"/>
    </source>
</evidence>
<feature type="signal peptide" evidence="1">
    <location>
        <begin position="1"/>
        <end position="17"/>
    </location>
</feature>
<dbReference type="InterPro" id="IPR036909">
    <property type="entry name" value="Cyt_c-like_dom_sf"/>
</dbReference>
<dbReference type="Gene3D" id="1.10.760.10">
    <property type="entry name" value="Cytochrome c-like domain"/>
    <property type="match status" value="1"/>
</dbReference>
<dbReference type="AlphaFoldDB" id="A0A2P8R3S0"/>
<feature type="chain" id="PRO_5015169348" description="Cytochrome C" evidence="1">
    <location>
        <begin position="18"/>
        <end position="201"/>
    </location>
</feature>
<reference evidence="3" key="1">
    <citation type="submission" date="2017-10" db="EMBL/GenBank/DDBJ databases">
        <title>Campylobacter species from seals.</title>
        <authorList>
            <person name="Gilbert M.J."/>
            <person name="Zomer A.L."/>
            <person name="Timmerman A.J."/>
            <person name="Duim B."/>
            <person name="Wagenaar J.A."/>
        </authorList>
    </citation>
    <scope>NUCLEOTIDE SEQUENCE [LARGE SCALE GENOMIC DNA]</scope>
    <source>
        <strain evidence="3">17S00004-5</strain>
    </source>
</reference>
<dbReference type="EMBL" id="PDHH01000001">
    <property type="protein sequence ID" value="PSM53147.1"/>
    <property type="molecule type" value="Genomic_DNA"/>
</dbReference>
<name>A0A2P8R3S0_9BACT</name>
<dbReference type="SUPFAM" id="SSF46626">
    <property type="entry name" value="Cytochrome c"/>
    <property type="match status" value="1"/>
</dbReference>
<dbReference type="GO" id="GO:0009055">
    <property type="term" value="F:electron transfer activity"/>
    <property type="evidence" value="ECO:0007669"/>
    <property type="project" value="InterPro"/>
</dbReference>
<accession>A0A2P8R3S0</accession>
<proteinExistence type="predicted"/>
<gene>
    <name evidence="2" type="ORF">CQ405_00960</name>
</gene>
<keyword evidence="1" id="KW-0732">Signal</keyword>
<dbReference type="RefSeq" id="WP_106869648.1">
    <property type="nucleotide sequence ID" value="NZ_CP053841.1"/>
</dbReference>
<evidence type="ECO:0000256" key="1">
    <source>
        <dbReference type="SAM" id="SignalP"/>
    </source>
</evidence>
<protein>
    <recommendedName>
        <fullName evidence="4">Cytochrome C</fullName>
    </recommendedName>
</protein>
<comment type="caution">
    <text evidence="2">The sequence shown here is derived from an EMBL/GenBank/DDBJ whole genome shotgun (WGS) entry which is preliminary data.</text>
</comment>
<dbReference type="OrthoDB" id="196859at2"/>
<keyword evidence="3" id="KW-1185">Reference proteome</keyword>
<evidence type="ECO:0000313" key="2">
    <source>
        <dbReference type="EMBL" id="PSM53147.1"/>
    </source>
</evidence>
<organism evidence="2 3">
    <name type="scientific">Campylobacter blaseri</name>
    <dbReference type="NCBI Taxonomy" id="2042961"/>
    <lineage>
        <taxon>Bacteria</taxon>
        <taxon>Pseudomonadati</taxon>
        <taxon>Campylobacterota</taxon>
        <taxon>Epsilonproteobacteria</taxon>
        <taxon>Campylobacterales</taxon>
        <taxon>Campylobacteraceae</taxon>
        <taxon>Campylobacter</taxon>
    </lineage>
</organism>
<evidence type="ECO:0008006" key="4">
    <source>
        <dbReference type="Google" id="ProtNLM"/>
    </source>
</evidence>
<dbReference type="GO" id="GO:0020037">
    <property type="term" value="F:heme binding"/>
    <property type="evidence" value="ECO:0007669"/>
    <property type="project" value="InterPro"/>
</dbReference>